<keyword evidence="2" id="KW-1185">Reference proteome</keyword>
<proteinExistence type="predicted"/>
<organism evidence="1 2">
    <name type="scientific">Phanerochaete sordida</name>
    <dbReference type="NCBI Taxonomy" id="48140"/>
    <lineage>
        <taxon>Eukaryota</taxon>
        <taxon>Fungi</taxon>
        <taxon>Dikarya</taxon>
        <taxon>Basidiomycota</taxon>
        <taxon>Agaricomycotina</taxon>
        <taxon>Agaricomycetes</taxon>
        <taxon>Polyporales</taxon>
        <taxon>Phanerochaetaceae</taxon>
        <taxon>Phanerochaete</taxon>
    </lineage>
</organism>
<reference evidence="1 2" key="1">
    <citation type="submission" date="2021-08" db="EMBL/GenBank/DDBJ databases">
        <title>Draft Genome Sequence of Phanerochaete sordida strain YK-624.</title>
        <authorList>
            <person name="Mori T."/>
            <person name="Dohra H."/>
            <person name="Suzuki T."/>
            <person name="Kawagishi H."/>
            <person name="Hirai H."/>
        </authorList>
    </citation>
    <scope>NUCLEOTIDE SEQUENCE [LARGE SCALE GENOMIC DNA]</scope>
    <source>
        <strain evidence="1 2">YK-624</strain>
    </source>
</reference>
<evidence type="ECO:0000313" key="2">
    <source>
        <dbReference type="Proteomes" id="UP000703269"/>
    </source>
</evidence>
<gene>
    <name evidence="1" type="ORF">PsYK624_151320</name>
</gene>
<accession>A0A9P3GST8</accession>
<name>A0A9P3GST8_9APHY</name>
<sequence>MTKEENGAEGNAWKSFINQYKTGNPGPLPNGQNVTVVLKNVNRNGICASYVGGNKNCPAAVTPQTSAVAHLVNGHGSDDGIRQA</sequence>
<evidence type="ECO:0000313" key="1">
    <source>
        <dbReference type="EMBL" id="GJE98895.1"/>
    </source>
</evidence>
<dbReference type="EMBL" id="BPQB01000096">
    <property type="protein sequence ID" value="GJE98895.1"/>
    <property type="molecule type" value="Genomic_DNA"/>
</dbReference>
<dbReference type="AlphaFoldDB" id="A0A9P3GST8"/>
<comment type="caution">
    <text evidence="1">The sequence shown here is derived from an EMBL/GenBank/DDBJ whole genome shotgun (WGS) entry which is preliminary data.</text>
</comment>
<dbReference type="Proteomes" id="UP000703269">
    <property type="component" value="Unassembled WGS sequence"/>
</dbReference>
<protein>
    <submittedName>
        <fullName evidence="1">Uncharacterized protein</fullName>
    </submittedName>
</protein>